<evidence type="ECO:0000313" key="3">
    <source>
        <dbReference type="EMBL" id="KKL72828.1"/>
    </source>
</evidence>
<accession>A0A0F9EFI6</accession>
<keyword evidence="2" id="KW-0472">Membrane</keyword>
<gene>
    <name evidence="3" type="ORF">LCGC14_2081000</name>
</gene>
<evidence type="ECO:0000256" key="2">
    <source>
        <dbReference type="SAM" id="Phobius"/>
    </source>
</evidence>
<feature type="compositionally biased region" description="Acidic residues" evidence="1">
    <location>
        <begin position="35"/>
        <end position="48"/>
    </location>
</feature>
<keyword evidence="2" id="KW-0812">Transmembrane</keyword>
<comment type="caution">
    <text evidence="3">The sequence shown here is derived from an EMBL/GenBank/DDBJ whole genome shotgun (WGS) entry which is preliminary data.</text>
</comment>
<reference evidence="3" key="1">
    <citation type="journal article" date="2015" name="Nature">
        <title>Complex archaea that bridge the gap between prokaryotes and eukaryotes.</title>
        <authorList>
            <person name="Spang A."/>
            <person name="Saw J.H."/>
            <person name="Jorgensen S.L."/>
            <person name="Zaremba-Niedzwiedzka K."/>
            <person name="Martijn J."/>
            <person name="Lind A.E."/>
            <person name="van Eijk R."/>
            <person name="Schleper C."/>
            <person name="Guy L."/>
            <person name="Ettema T.J."/>
        </authorList>
    </citation>
    <scope>NUCLEOTIDE SEQUENCE</scope>
</reference>
<dbReference type="AlphaFoldDB" id="A0A0F9EFI6"/>
<feature type="transmembrane region" description="Helical" evidence="2">
    <location>
        <begin position="68"/>
        <end position="89"/>
    </location>
</feature>
<protein>
    <submittedName>
        <fullName evidence="3">Uncharacterized protein</fullName>
    </submittedName>
</protein>
<proteinExistence type="predicted"/>
<name>A0A0F9EFI6_9ZZZZ</name>
<feature type="region of interest" description="Disordered" evidence="1">
    <location>
        <begin position="1"/>
        <end position="52"/>
    </location>
</feature>
<dbReference type="EMBL" id="LAZR01025151">
    <property type="protein sequence ID" value="KKL72828.1"/>
    <property type="molecule type" value="Genomic_DNA"/>
</dbReference>
<sequence>MTAVDGAQQQQQQQHSNNNNNNTETGPVPTVKQEEQEEREEDEDEEDLVVGPCDGMVPGGKAWTTGDIAVFTLGATMTFFSCLLVFYACHIIFAPWPEQCEPARTALEELREIQRANFEYASKLAEDAKAHALEVAKLNTALWKAVARAHDESMRCAMDGRNNACEL</sequence>
<keyword evidence="2" id="KW-1133">Transmembrane helix</keyword>
<organism evidence="3">
    <name type="scientific">marine sediment metagenome</name>
    <dbReference type="NCBI Taxonomy" id="412755"/>
    <lineage>
        <taxon>unclassified sequences</taxon>
        <taxon>metagenomes</taxon>
        <taxon>ecological metagenomes</taxon>
    </lineage>
</organism>
<feature type="compositionally biased region" description="Low complexity" evidence="1">
    <location>
        <begin position="8"/>
        <end position="22"/>
    </location>
</feature>
<evidence type="ECO:0000256" key="1">
    <source>
        <dbReference type="SAM" id="MobiDB-lite"/>
    </source>
</evidence>